<keyword evidence="3" id="KW-1185">Reference proteome</keyword>
<comment type="caution">
    <text evidence="2">The sequence shown here is derived from an EMBL/GenBank/DDBJ whole genome shotgun (WGS) entry which is preliminary data.</text>
</comment>
<evidence type="ECO:0000256" key="1">
    <source>
        <dbReference type="SAM" id="Phobius"/>
    </source>
</evidence>
<accession>A0ABS9KKD5</accession>
<keyword evidence="1" id="KW-1133">Transmembrane helix</keyword>
<keyword evidence="1" id="KW-0812">Transmembrane</keyword>
<keyword evidence="1" id="KW-0472">Membrane</keyword>
<dbReference type="Proteomes" id="UP001165367">
    <property type="component" value="Unassembled WGS sequence"/>
</dbReference>
<protein>
    <recommendedName>
        <fullName evidence="4">DUF4129 domain-containing protein</fullName>
    </recommendedName>
</protein>
<dbReference type="EMBL" id="JAKLTR010000001">
    <property type="protein sequence ID" value="MCG2612793.1"/>
    <property type="molecule type" value="Genomic_DNA"/>
</dbReference>
<dbReference type="RefSeq" id="WP_237868022.1">
    <property type="nucleotide sequence ID" value="NZ_JAKLTR010000001.1"/>
</dbReference>
<gene>
    <name evidence="2" type="ORF">LZZ85_00820</name>
</gene>
<evidence type="ECO:0008006" key="4">
    <source>
        <dbReference type="Google" id="ProtNLM"/>
    </source>
</evidence>
<organism evidence="2 3">
    <name type="scientific">Terrimonas ginsenosidimutans</name>
    <dbReference type="NCBI Taxonomy" id="2908004"/>
    <lineage>
        <taxon>Bacteria</taxon>
        <taxon>Pseudomonadati</taxon>
        <taxon>Bacteroidota</taxon>
        <taxon>Chitinophagia</taxon>
        <taxon>Chitinophagales</taxon>
        <taxon>Chitinophagaceae</taxon>
        <taxon>Terrimonas</taxon>
    </lineage>
</organism>
<evidence type="ECO:0000313" key="2">
    <source>
        <dbReference type="EMBL" id="MCG2612793.1"/>
    </source>
</evidence>
<feature type="transmembrane region" description="Helical" evidence="1">
    <location>
        <begin position="39"/>
        <end position="60"/>
    </location>
</feature>
<name>A0ABS9KKD5_9BACT</name>
<reference evidence="2" key="1">
    <citation type="submission" date="2022-01" db="EMBL/GenBank/DDBJ databases">
        <authorList>
            <person name="Jo J.-H."/>
            <person name="Im W.-T."/>
        </authorList>
    </citation>
    <scope>NUCLEOTIDE SEQUENCE</scope>
    <source>
        <strain evidence="2">NA20</strain>
    </source>
</reference>
<sequence length="176" mass="20878">MLAVDQSYNASLKSSLNNAKTVVGLEWLYEDVRSNLSKLLVVVLVVSLGLPLVLFFGYRLKLKRKKFQRQMKKDLPLFKTHKDYSTFKKQLGELDALMPSLKKVHNYNARRAPWPIRYTLGQMQKMTSTLVTYNSWLKKRLDVLNEERFKGESNLFKFVSEKELWKDRNQAYQYWM</sequence>
<proteinExistence type="predicted"/>
<evidence type="ECO:0000313" key="3">
    <source>
        <dbReference type="Proteomes" id="UP001165367"/>
    </source>
</evidence>